<dbReference type="Gene3D" id="3.30.1360.200">
    <property type="match status" value="1"/>
</dbReference>
<dbReference type="Pfam" id="PF22599">
    <property type="entry name" value="SecDF_P1_head"/>
    <property type="match status" value="1"/>
</dbReference>
<reference evidence="2 3" key="1">
    <citation type="submission" date="2015-07" db="EMBL/GenBank/DDBJ databases">
        <title>Genome sequencing of Kibdelosporangium phytohabitans.</title>
        <authorList>
            <person name="Qin S."/>
            <person name="Xing K."/>
        </authorList>
    </citation>
    <scope>NUCLEOTIDE SEQUENCE [LARGE SCALE GENOMIC DNA]</scope>
    <source>
        <strain evidence="2 3">KLBMP1111</strain>
    </source>
</reference>
<dbReference type="RefSeq" id="WP_054290249.1">
    <property type="nucleotide sequence ID" value="NZ_CP012752.1"/>
</dbReference>
<evidence type="ECO:0000313" key="3">
    <source>
        <dbReference type="Proteomes" id="UP000063699"/>
    </source>
</evidence>
<dbReference type="KEGG" id="kphy:AOZ06_16760"/>
<name>A0A0N9HYD6_9PSEU</name>
<sequence length="146" mass="15735">MAVVLAFCVGCSTNTAGTPRAEGRPVELRLLVDTSPELTLRDDNGEQLALGPVKLELERFVKAYADPAQHGSGYDLTLELPQDLHGKLGELTRANVGTRMAAIVDRTVLFSGAISNPILNGKLRIPYQGTPQKAKEILDVIGGERR</sequence>
<evidence type="ECO:0000259" key="1">
    <source>
        <dbReference type="Pfam" id="PF22599"/>
    </source>
</evidence>
<gene>
    <name evidence="2" type="ORF">AOZ06_16760</name>
</gene>
<proteinExistence type="predicted"/>
<feature type="domain" description="SecDF P1 head subdomain" evidence="1">
    <location>
        <begin position="42"/>
        <end position="137"/>
    </location>
</feature>
<dbReference type="InterPro" id="IPR054384">
    <property type="entry name" value="SecDF_P1_head"/>
</dbReference>
<organism evidence="2 3">
    <name type="scientific">Kibdelosporangium phytohabitans</name>
    <dbReference type="NCBI Taxonomy" id="860235"/>
    <lineage>
        <taxon>Bacteria</taxon>
        <taxon>Bacillati</taxon>
        <taxon>Actinomycetota</taxon>
        <taxon>Actinomycetes</taxon>
        <taxon>Pseudonocardiales</taxon>
        <taxon>Pseudonocardiaceae</taxon>
        <taxon>Kibdelosporangium</taxon>
    </lineage>
</organism>
<keyword evidence="3" id="KW-1185">Reference proteome</keyword>
<dbReference type="STRING" id="860235.AOZ06_16760"/>
<protein>
    <recommendedName>
        <fullName evidence="1">SecDF P1 head subdomain domain-containing protein</fullName>
    </recommendedName>
</protein>
<dbReference type="AlphaFoldDB" id="A0A0N9HYD6"/>
<dbReference type="Proteomes" id="UP000063699">
    <property type="component" value="Chromosome"/>
</dbReference>
<accession>A0A0N9HYD6</accession>
<evidence type="ECO:0000313" key="2">
    <source>
        <dbReference type="EMBL" id="ALG08342.1"/>
    </source>
</evidence>
<dbReference type="OrthoDB" id="5240379at2"/>
<dbReference type="EMBL" id="CP012752">
    <property type="protein sequence ID" value="ALG08342.1"/>
    <property type="molecule type" value="Genomic_DNA"/>
</dbReference>